<reference evidence="1 2" key="1">
    <citation type="submission" date="2020-03" db="EMBL/GenBank/DDBJ databases">
        <title>Genomic Encyclopedia of Type Strains, Phase IV (KMG-IV): sequencing the most valuable type-strain genomes for metagenomic binning, comparative biology and taxonomic classification.</title>
        <authorList>
            <person name="Goeker M."/>
        </authorList>
    </citation>
    <scope>NUCLEOTIDE SEQUENCE [LARGE SCALE GENOMIC DNA]</scope>
    <source>
        <strain evidence="1 2">DSM 102865</strain>
    </source>
</reference>
<comment type="caution">
    <text evidence="1">The sequence shown here is derived from an EMBL/GenBank/DDBJ whole genome shotgun (WGS) entry which is preliminary data.</text>
</comment>
<sequence length="58" mass="6718">MAAAIKDLINCFIFFTEVISEFHWFLNLAAPLHPLIRYEKALIVDVILFKASIRVQIN</sequence>
<protein>
    <submittedName>
        <fullName evidence="1">Uncharacterized protein</fullName>
    </submittedName>
</protein>
<proteinExistence type="predicted"/>
<dbReference type="EMBL" id="JAASQJ010000001">
    <property type="protein sequence ID" value="NIJ52356.1"/>
    <property type="molecule type" value="Genomic_DNA"/>
</dbReference>
<name>A0ABX0UMP8_9BACT</name>
<dbReference type="Proteomes" id="UP001179181">
    <property type="component" value="Unassembled WGS sequence"/>
</dbReference>
<evidence type="ECO:0000313" key="1">
    <source>
        <dbReference type="EMBL" id="NIJ52356.1"/>
    </source>
</evidence>
<evidence type="ECO:0000313" key="2">
    <source>
        <dbReference type="Proteomes" id="UP001179181"/>
    </source>
</evidence>
<accession>A0ABX0UMP8</accession>
<organism evidence="1 2">
    <name type="scientific">Dyadobacter arcticus</name>
    <dbReference type="NCBI Taxonomy" id="1078754"/>
    <lineage>
        <taxon>Bacteria</taxon>
        <taxon>Pseudomonadati</taxon>
        <taxon>Bacteroidota</taxon>
        <taxon>Cytophagia</taxon>
        <taxon>Cytophagales</taxon>
        <taxon>Spirosomataceae</taxon>
        <taxon>Dyadobacter</taxon>
    </lineage>
</organism>
<gene>
    <name evidence="1" type="ORF">FHS68_001512</name>
</gene>
<keyword evidence="2" id="KW-1185">Reference proteome</keyword>